<dbReference type="EMBL" id="ASGP02000008">
    <property type="protein sequence ID" value="KAH9494238.1"/>
    <property type="molecule type" value="Genomic_DNA"/>
</dbReference>
<reference evidence="1" key="1">
    <citation type="submission" date="2013-05" db="EMBL/GenBank/DDBJ databases">
        <authorList>
            <person name="Yim A.K.Y."/>
            <person name="Chan T.F."/>
            <person name="Ji K.M."/>
            <person name="Liu X.Y."/>
            <person name="Zhou J.W."/>
            <person name="Li R.Q."/>
            <person name="Yang K.Y."/>
            <person name="Li J."/>
            <person name="Li M."/>
            <person name="Law P.T.W."/>
            <person name="Wu Y.L."/>
            <person name="Cai Z.L."/>
            <person name="Qin H."/>
            <person name="Bao Y."/>
            <person name="Leung R.K.K."/>
            <person name="Ng P.K.S."/>
            <person name="Zou J."/>
            <person name="Zhong X.J."/>
            <person name="Ran P.X."/>
            <person name="Zhong N.S."/>
            <person name="Liu Z.G."/>
            <person name="Tsui S.K.W."/>
        </authorList>
    </citation>
    <scope>NUCLEOTIDE SEQUENCE</scope>
    <source>
        <strain evidence="1">Derf</strain>
        <tissue evidence="1">Whole organism</tissue>
    </source>
</reference>
<evidence type="ECO:0000313" key="2">
    <source>
        <dbReference type="Proteomes" id="UP000790347"/>
    </source>
</evidence>
<gene>
    <name evidence="1" type="ORF">DERF_014940</name>
</gene>
<dbReference type="Proteomes" id="UP000790347">
    <property type="component" value="Unassembled WGS sequence"/>
</dbReference>
<accession>A0A922HK96</accession>
<organism evidence="1 2">
    <name type="scientific">Dermatophagoides farinae</name>
    <name type="common">American house dust mite</name>
    <dbReference type="NCBI Taxonomy" id="6954"/>
    <lineage>
        <taxon>Eukaryota</taxon>
        <taxon>Metazoa</taxon>
        <taxon>Ecdysozoa</taxon>
        <taxon>Arthropoda</taxon>
        <taxon>Chelicerata</taxon>
        <taxon>Arachnida</taxon>
        <taxon>Acari</taxon>
        <taxon>Acariformes</taxon>
        <taxon>Sarcoptiformes</taxon>
        <taxon>Astigmata</taxon>
        <taxon>Psoroptidia</taxon>
        <taxon>Analgoidea</taxon>
        <taxon>Pyroglyphidae</taxon>
        <taxon>Dermatophagoidinae</taxon>
        <taxon>Dermatophagoides</taxon>
    </lineage>
</organism>
<reference evidence="1" key="2">
    <citation type="journal article" date="2022" name="Res Sq">
        <title>Comparative Genomics Reveals Insights into the Divergent Evolution of Astigmatic Mites and Household Pest Adaptations.</title>
        <authorList>
            <person name="Xiong Q."/>
            <person name="Wan A.T.-Y."/>
            <person name="Liu X.-Y."/>
            <person name="Fung C.S.-H."/>
            <person name="Xiao X."/>
            <person name="Malainual N."/>
            <person name="Hou J."/>
            <person name="Wang L."/>
            <person name="Wang M."/>
            <person name="Yang K."/>
            <person name="Cui Y."/>
            <person name="Leung E."/>
            <person name="Nong W."/>
            <person name="Shin S.-K."/>
            <person name="Au S."/>
            <person name="Jeong K.Y."/>
            <person name="Chew F.T."/>
            <person name="Hui J."/>
            <person name="Leung T.F."/>
            <person name="Tungtrongchitr A."/>
            <person name="Zhong N."/>
            <person name="Liu Z."/>
            <person name="Tsui S."/>
        </authorList>
    </citation>
    <scope>NUCLEOTIDE SEQUENCE</scope>
    <source>
        <strain evidence="1">Derf</strain>
        <tissue evidence="1">Whole organism</tissue>
    </source>
</reference>
<keyword evidence="2" id="KW-1185">Reference proteome</keyword>
<evidence type="ECO:0000313" key="1">
    <source>
        <dbReference type="EMBL" id="KAH9494238.1"/>
    </source>
</evidence>
<proteinExistence type="predicted"/>
<dbReference type="AlphaFoldDB" id="A0A922HK96"/>
<protein>
    <submittedName>
        <fullName evidence="1">Uncharacterized protein</fullName>
    </submittedName>
</protein>
<comment type="caution">
    <text evidence="1">The sequence shown here is derived from an EMBL/GenBank/DDBJ whole genome shotgun (WGS) entry which is preliminary data.</text>
</comment>
<name>A0A922HK96_DERFA</name>
<sequence>MFSSNFLELFVHRIIRKKNCKDSSQKNEYIIDFSQNEPDNLVDFQVFRVFHFDCSRFCFFL</sequence>